<geneLocation type="plasmid" evidence="1">
    <name>unnamed</name>
</geneLocation>
<proteinExistence type="predicted"/>
<evidence type="ECO:0000313" key="2">
    <source>
        <dbReference type="Proteomes" id="UP000215367"/>
    </source>
</evidence>
<dbReference type="RefSeq" id="WP_094304560.1">
    <property type="nucleotide sequence ID" value="NZ_NOWT01000015.1"/>
</dbReference>
<gene>
    <name evidence="1" type="ORF">CHT98_16660</name>
</gene>
<dbReference type="EMBL" id="NOWT01000015">
    <property type="protein sequence ID" value="OYD83280.1"/>
    <property type="molecule type" value="Genomic_DNA"/>
</dbReference>
<accession>A0A235HBP6</accession>
<reference evidence="1 2" key="1">
    <citation type="submission" date="2017-07" db="EMBL/GenBank/DDBJ databases">
        <title>Whole genome sequence of Azospirillum brasilense 2A1, a potential biofertilizer strain.</title>
        <authorList>
            <person name="Fontana C.A."/>
            <person name="Toffoli L.M."/>
            <person name="Salazar S.M."/>
            <person name="Puglisi E."/>
            <person name="Pedraza R."/>
            <person name="Bassi D."/>
            <person name="Cocconcelli P.S."/>
        </authorList>
    </citation>
    <scope>NUCLEOTIDE SEQUENCE [LARGE SCALE GENOMIC DNA]</scope>
    <source>
        <strain evidence="1 2">2A1</strain>
        <plasmid evidence="1">unnamed</plasmid>
    </source>
</reference>
<protein>
    <submittedName>
        <fullName evidence="1">Uncharacterized protein</fullName>
    </submittedName>
</protein>
<sequence>MTTHWDRDTLKRVADAIGDVHLYDKHHTGEFVAMRLRDSLADSPGYDRAAVDDKLMELARAALDAAEAGKI</sequence>
<comment type="caution">
    <text evidence="1">The sequence shown here is derived from an EMBL/GenBank/DDBJ whole genome shotgun (WGS) entry which is preliminary data.</text>
</comment>
<evidence type="ECO:0000313" key="1">
    <source>
        <dbReference type="EMBL" id="OYD83280.1"/>
    </source>
</evidence>
<name>A0A235HBP6_AZOBR</name>
<keyword evidence="1" id="KW-0614">Plasmid</keyword>
<dbReference type="AlphaFoldDB" id="A0A235HBP6"/>
<dbReference type="Proteomes" id="UP000215367">
    <property type="component" value="Unassembled WGS sequence"/>
</dbReference>
<organism evidence="1 2">
    <name type="scientific">Azospirillum brasilense</name>
    <dbReference type="NCBI Taxonomy" id="192"/>
    <lineage>
        <taxon>Bacteria</taxon>
        <taxon>Pseudomonadati</taxon>
        <taxon>Pseudomonadota</taxon>
        <taxon>Alphaproteobacteria</taxon>
        <taxon>Rhodospirillales</taxon>
        <taxon>Azospirillaceae</taxon>
        <taxon>Azospirillum</taxon>
    </lineage>
</organism>